<dbReference type="Gene3D" id="1.25.40.10">
    <property type="entry name" value="Tetratricopeptide repeat domain"/>
    <property type="match status" value="1"/>
</dbReference>
<keyword evidence="4 10" id="KW-0547">Nucleotide-binding</keyword>
<keyword evidence="3" id="KW-0808">Transferase</keyword>
<dbReference type="Gene3D" id="1.10.510.10">
    <property type="entry name" value="Transferase(Phosphotransferase) domain 1"/>
    <property type="match status" value="1"/>
</dbReference>
<dbReference type="PANTHER" id="PTHR24363:SF0">
    <property type="entry name" value="SERINE_THREONINE KINASE LIKE DOMAIN CONTAINING 1"/>
    <property type="match status" value="1"/>
</dbReference>
<dbReference type="CDD" id="cd14014">
    <property type="entry name" value="STKc_PknB_like"/>
    <property type="match status" value="1"/>
</dbReference>
<dbReference type="PANTHER" id="PTHR24363">
    <property type="entry name" value="SERINE/THREONINE PROTEIN KINASE"/>
    <property type="match status" value="1"/>
</dbReference>
<dbReference type="AlphaFoldDB" id="A0A7C3ZK41"/>
<evidence type="ECO:0000256" key="9">
    <source>
        <dbReference type="PROSITE-ProRule" id="PRU00339"/>
    </source>
</evidence>
<dbReference type="InterPro" id="IPR011009">
    <property type="entry name" value="Kinase-like_dom_sf"/>
</dbReference>
<dbReference type="PROSITE" id="PS50011">
    <property type="entry name" value="PROTEIN_KINASE_DOM"/>
    <property type="match status" value="1"/>
</dbReference>
<protein>
    <recommendedName>
        <fullName evidence="1">non-specific serine/threonine protein kinase</fullName>
        <ecNumber evidence="1">2.7.11.1</ecNumber>
    </recommendedName>
</protein>
<comment type="catalytic activity">
    <reaction evidence="8">
        <text>L-seryl-[protein] + ATP = O-phospho-L-seryl-[protein] + ADP + H(+)</text>
        <dbReference type="Rhea" id="RHEA:17989"/>
        <dbReference type="Rhea" id="RHEA-COMP:9863"/>
        <dbReference type="Rhea" id="RHEA-COMP:11604"/>
        <dbReference type="ChEBI" id="CHEBI:15378"/>
        <dbReference type="ChEBI" id="CHEBI:29999"/>
        <dbReference type="ChEBI" id="CHEBI:30616"/>
        <dbReference type="ChEBI" id="CHEBI:83421"/>
        <dbReference type="ChEBI" id="CHEBI:456216"/>
        <dbReference type="EC" id="2.7.11.1"/>
    </reaction>
</comment>
<evidence type="ECO:0000256" key="7">
    <source>
        <dbReference type="ARBA" id="ARBA00047899"/>
    </source>
</evidence>
<evidence type="ECO:0000256" key="3">
    <source>
        <dbReference type="ARBA" id="ARBA00022679"/>
    </source>
</evidence>
<keyword evidence="9" id="KW-0802">TPR repeat</keyword>
<dbReference type="SMART" id="SM00028">
    <property type="entry name" value="TPR"/>
    <property type="match status" value="4"/>
</dbReference>
<dbReference type="PROSITE" id="PS50005">
    <property type="entry name" value="TPR"/>
    <property type="match status" value="3"/>
</dbReference>
<dbReference type="Pfam" id="PF13431">
    <property type="entry name" value="TPR_17"/>
    <property type="match status" value="1"/>
</dbReference>
<dbReference type="GO" id="GO:0005524">
    <property type="term" value="F:ATP binding"/>
    <property type="evidence" value="ECO:0007669"/>
    <property type="project" value="UniProtKB-UniRule"/>
</dbReference>
<evidence type="ECO:0000313" key="12">
    <source>
        <dbReference type="EMBL" id="HGG03280.1"/>
    </source>
</evidence>
<evidence type="ECO:0000256" key="4">
    <source>
        <dbReference type="ARBA" id="ARBA00022741"/>
    </source>
</evidence>
<dbReference type="Pfam" id="PF13181">
    <property type="entry name" value="TPR_8"/>
    <property type="match status" value="2"/>
</dbReference>
<feature type="repeat" description="TPR" evidence="9">
    <location>
        <begin position="318"/>
        <end position="351"/>
    </location>
</feature>
<evidence type="ECO:0000256" key="5">
    <source>
        <dbReference type="ARBA" id="ARBA00022777"/>
    </source>
</evidence>
<feature type="repeat" description="TPR" evidence="9">
    <location>
        <begin position="386"/>
        <end position="419"/>
    </location>
</feature>
<comment type="caution">
    <text evidence="12">The sequence shown here is derived from an EMBL/GenBank/DDBJ whole genome shotgun (WGS) entry which is preliminary data.</text>
</comment>
<reference evidence="12" key="1">
    <citation type="journal article" date="2020" name="mSystems">
        <title>Genome- and Community-Level Interaction Insights into Carbon Utilization and Element Cycling Functions of Hydrothermarchaeota in Hydrothermal Sediment.</title>
        <authorList>
            <person name="Zhou Z."/>
            <person name="Liu Y."/>
            <person name="Xu W."/>
            <person name="Pan J."/>
            <person name="Luo Z.H."/>
            <person name="Li M."/>
        </authorList>
    </citation>
    <scope>NUCLEOTIDE SEQUENCE [LARGE SCALE GENOMIC DNA]</scope>
    <source>
        <strain evidence="12">SpSt-374</strain>
    </source>
</reference>
<name>A0A7C3ZK41_9CYAN</name>
<keyword evidence="2 12" id="KW-0723">Serine/threonine-protein kinase</keyword>
<dbReference type="SUPFAM" id="SSF48452">
    <property type="entry name" value="TPR-like"/>
    <property type="match status" value="1"/>
</dbReference>
<comment type="catalytic activity">
    <reaction evidence="7">
        <text>L-threonyl-[protein] + ATP = O-phospho-L-threonyl-[protein] + ADP + H(+)</text>
        <dbReference type="Rhea" id="RHEA:46608"/>
        <dbReference type="Rhea" id="RHEA-COMP:11060"/>
        <dbReference type="Rhea" id="RHEA-COMP:11605"/>
        <dbReference type="ChEBI" id="CHEBI:15378"/>
        <dbReference type="ChEBI" id="CHEBI:30013"/>
        <dbReference type="ChEBI" id="CHEBI:30616"/>
        <dbReference type="ChEBI" id="CHEBI:61977"/>
        <dbReference type="ChEBI" id="CHEBI:456216"/>
        <dbReference type="EC" id="2.7.11.1"/>
    </reaction>
</comment>
<dbReference type="InterPro" id="IPR019734">
    <property type="entry name" value="TPR_rpt"/>
</dbReference>
<dbReference type="PROSITE" id="PS00107">
    <property type="entry name" value="PROTEIN_KINASE_ATP"/>
    <property type="match status" value="1"/>
</dbReference>
<dbReference type="SMART" id="SM00220">
    <property type="entry name" value="S_TKc"/>
    <property type="match status" value="1"/>
</dbReference>
<evidence type="ECO:0000256" key="6">
    <source>
        <dbReference type="ARBA" id="ARBA00022840"/>
    </source>
</evidence>
<feature type="domain" description="Protein kinase" evidence="11">
    <location>
        <begin position="34"/>
        <end position="290"/>
    </location>
</feature>
<evidence type="ECO:0000256" key="2">
    <source>
        <dbReference type="ARBA" id="ARBA00022527"/>
    </source>
</evidence>
<dbReference type="InterPro" id="IPR017441">
    <property type="entry name" value="Protein_kinase_ATP_BS"/>
</dbReference>
<accession>A0A7C3ZK41</accession>
<evidence type="ECO:0000256" key="8">
    <source>
        <dbReference type="ARBA" id="ARBA00048679"/>
    </source>
</evidence>
<evidence type="ECO:0000256" key="10">
    <source>
        <dbReference type="PROSITE-ProRule" id="PRU10141"/>
    </source>
</evidence>
<dbReference type="InterPro" id="IPR011990">
    <property type="entry name" value="TPR-like_helical_dom_sf"/>
</dbReference>
<dbReference type="Pfam" id="PF00069">
    <property type="entry name" value="Pkinase"/>
    <property type="match status" value="1"/>
</dbReference>
<sequence>MSYCLNPNCRKPENPDGNKFCISCGSKLLLADRYRATKTIGQGGFGKTFLAVDEYKPSHPPCVIKQFLPQTNSPASAQKAAELFQREAQQLDELGRHDQIPELYAHFAQEQQQYLVQEFIDGENLEKELAANGAFNEQQIRQLLQDLLPVLQFVHEQGVIHRDIKPENILRRRVDGKLVLVDFGSAKNFSNKATNKVGTTIGSAGYVAPEQLLGKATPASDLYSLGVTCVRLLTQIAPLQLYDYREGVWVWRDYLQYPVSDRLSALLEKLLQTKLEKRYQSVAQVQEAFREVTAASIPPQSDAIATASPSLWTRLLGATPQMLKGKLAQHWGKYDDAIASYDRAIAIQPNNYQAWYQKGCLCAELGKQEVALFCYEKTVSIHPAHFEAWRERGLLLTKTQLYQEAVSCYLKSLQINNHQPEVWLWLSFALKQINDTNQARICLEKAKDILPSSPVEAANLLMQAWQKIIE</sequence>
<gene>
    <name evidence="12" type="ORF">ENR15_22235</name>
</gene>
<dbReference type="InterPro" id="IPR000719">
    <property type="entry name" value="Prot_kinase_dom"/>
</dbReference>
<dbReference type="SUPFAM" id="SSF56112">
    <property type="entry name" value="Protein kinase-like (PK-like)"/>
    <property type="match status" value="1"/>
</dbReference>
<dbReference type="GO" id="GO:0004674">
    <property type="term" value="F:protein serine/threonine kinase activity"/>
    <property type="evidence" value="ECO:0007669"/>
    <property type="project" value="UniProtKB-KW"/>
</dbReference>
<feature type="repeat" description="TPR" evidence="9">
    <location>
        <begin position="352"/>
        <end position="385"/>
    </location>
</feature>
<evidence type="ECO:0000259" key="11">
    <source>
        <dbReference type="PROSITE" id="PS50011"/>
    </source>
</evidence>
<dbReference type="NCBIfam" id="NF045510">
    <property type="entry name" value="4Cys_prefix_kin"/>
    <property type="match status" value="1"/>
</dbReference>
<proteinExistence type="predicted"/>
<dbReference type="EMBL" id="DSPX01000228">
    <property type="protein sequence ID" value="HGG03280.1"/>
    <property type="molecule type" value="Genomic_DNA"/>
</dbReference>
<evidence type="ECO:0000256" key="1">
    <source>
        <dbReference type="ARBA" id="ARBA00012513"/>
    </source>
</evidence>
<feature type="binding site" evidence="10">
    <location>
        <position position="65"/>
    </location>
    <ligand>
        <name>ATP</name>
        <dbReference type="ChEBI" id="CHEBI:30616"/>
    </ligand>
</feature>
<keyword evidence="6 10" id="KW-0067">ATP-binding</keyword>
<dbReference type="EC" id="2.7.11.1" evidence="1"/>
<organism evidence="12">
    <name type="scientific">Planktothricoides sp. SpSt-374</name>
    <dbReference type="NCBI Taxonomy" id="2282167"/>
    <lineage>
        <taxon>Bacteria</taxon>
        <taxon>Bacillati</taxon>
        <taxon>Cyanobacteriota</taxon>
        <taxon>Cyanophyceae</taxon>
        <taxon>Oscillatoriophycideae</taxon>
        <taxon>Oscillatoriales</taxon>
        <taxon>Oscillatoriaceae</taxon>
        <taxon>Planktothricoides</taxon>
    </lineage>
</organism>
<keyword evidence="5 12" id="KW-0418">Kinase</keyword>